<evidence type="ECO:0000256" key="5">
    <source>
        <dbReference type="ARBA" id="ARBA00052218"/>
    </source>
</evidence>
<dbReference type="FunFam" id="3.40.50.720:FF:000033">
    <property type="entry name" value="Adenylyltransferase and sulfurtransferase MOCS3"/>
    <property type="match status" value="1"/>
</dbReference>
<dbReference type="EC" id="2.7.7.80" evidence="8"/>
<evidence type="ECO:0000256" key="11">
    <source>
        <dbReference type="ARBA" id="ARBA00075328"/>
    </source>
</evidence>
<keyword evidence="3" id="KW-0547">Nucleotide-binding</keyword>
<dbReference type="Gene3D" id="3.40.250.10">
    <property type="entry name" value="Rhodanese-like domain"/>
    <property type="match status" value="1"/>
</dbReference>
<dbReference type="Gene3D" id="3.40.50.720">
    <property type="entry name" value="NAD(P)-binding Rossmann-like Domain"/>
    <property type="match status" value="1"/>
</dbReference>
<evidence type="ECO:0000256" key="12">
    <source>
        <dbReference type="ARBA" id="ARBA00078531"/>
    </source>
</evidence>
<organism evidence="15 17">
    <name type="scientific">Capnocytophaga haemolytica</name>
    <dbReference type="NCBI Taxonomy" id="45243"/>
    <lineage>
        <taxon>Bacteria</taxon>
        <taxon>Pseudomonadati</taxon>
        <taxon>Bacteroidota</taxon>
        <taxon>Flavobacteriia</taxon>
        <taxon>Flavobacteriales</taxon>
        <taxon>Flavobacteriaceae</taxon>
        <taxon>Capnocytophaga</taxon>
    </lineage>
</organism>
<dbReference type="KEGG" id="chg:AXF12_03920"/>
<reference evidence="15 17" key="2">
    <citation type="submission" date="2017-06" db="EMBL/GenBank/DDBJ databases">
        <authorList>
            <consortium name="Pathogen Informatics"/>
        </authorList>
    </citation>
    <scope>NUCLEOTIDE SEQUENCE [LARGE SCALE GENOMIC DNA]</scope>
    <source>
        <strain evidence="15 17">NCTC12947</strain>
    </source>
</reference>
<proteinExistence type="inferred from homology"/>
<dbReference type="InterPro" id="IPR000594">
    <property type="entry name" value="ThiF_NAD_FAD-bd"/>
</dbReference>
<name>A0AAX2H0L9_9FLAO</name>
<dbReference type="GO" id="GO:0005524">
    <property type="term" value="F:ATP binding"/>
    <property type="evidence" value="ECO:0007669"/>
    <property type="project" value="UniProtKB-KW"/>
</dbReference>
<dbReference type="PANTHER" id="PTHR10953">
    <property type="entry name" value="UBIQUITIN-ACTIVATING ENZYME E1"/>
    <property type="match status" value="1"/>
</dbReference>
<sequence length="363" mass="40199">MDLQRYNRQIILPDFGRRGQEKLAQAKVLVIGAGGLGCPALQLLTSSGVGHIGIVDFDIVDKHNLHRQILFTEADIGCPKVEVAKQALQHLNSQVTIEAYNTQLTQQNALALIAPYDIVLDGTDNFNTRYLVNDACLLLGKPLVYGAIFRYEGQVSVFNVEKNGQRTSYRDLFPQAPAPDEVPNCNEAGVLPTLSALIGTLQANEVIKVLIGSTDVLAHKLLLFSIKTCQTFTIDYTLIADKQYPKTPEAFASYDYAQFCGHSPLEQLTSDTHLQAFLSEEGSVLIDVRLPEEQPKLRYPHIQIPLQELEARITELAAYPRVCFICAAGIRSEKALHIAKKHYPEKVLTHYAGGVKNILAFTE</sequence>
<dbReference type="GO" id="GO:0005829">
    <property type="term" value="C:cytosol"/>
    <property type="evidence" value="ECO:0007669"/>
    <property type="project" value="TreeGrafter"/>
</dbReference>
<gene>
    <name evidence="15" type="primary">moeZ_1</name>
    <name evidence="14" type="ORF">AXF12_03920</name>
    <name evidence="15" type="ORF">SAMEA44541418_00952</name>
</gene>
<dbReference type="InterPro" id="IPR035985">
    <property type="entry name" value="Ubiquitin-activating_enz"/>
</dbReference>
<dbReference type="InterPro" id="IPR001763">
    <property type="entry name" value="Rhodanese-like_dom"/>
</dbReference>
<keyword evidence="2" id="KW-0808">Transferase</keyword>
<dbReference type="SUPFAM" id="SSF69572">
    <property type="entry name" value="Activating enzymes of the ubiquitin-like proteins"/>
    <property type="match status" value="1"/>
</dbReference>
<comment type="subunit">
    <text evidence="7">Homodimer. Forms a stable heterotetrameric complex of 2 MoeB and 2 MoaD during adenylation of MoaD.</text>
</comment>
<accession>A0AAX2H0L9</accession>
<evidence type="ECO:0000256" key="7">
    <source>
        <dbReference type="ARBA" id="ARBA00063809"/>
    </source>
</evidence>
<keyword evidence="4" id="KW-0067">ATP-binding</keyword>
<dbReference type="Proteomes" id="UP000065822">
    <property type="component" value="Chromosome"/>
</dbReference>
<evidence type="ECO:0000256" key="9">
    <source>
        <dbReference type="ARBA" id="ARBA00073635"/>
    </source>
</evidence>
<dbReference type="GO" id="GO:0008146">
    <property type="term" value="F:sulfotransferase activity"/>
    <property type="evidence" value="ECO:0007669"/>
    <property type="project" value="TreeGrafter"/>
</dbReference>
<evidence type="ECO:0000313" key="14">
    <source>
        <dbReference type="EMBL" id="AMD84738.1"/>
    </source>
</evidence>
<dbReference type="PROSITE" id="PS50206">
    <property type="entry name" value="RHODANESE_3"/>
    <property type="match status" value="1"/>
</dbReference>
<dbReference type="InterPro" id="IPR036873">
    <property type="entry name" value="Rhodanese-like_dom_sf"/>
</dbReference>
<evidence type="ECO:0000256" key="3">
    <source>
        <dbReference type="ARBA" id="ARBA00022741"/>
    </source>
</evidence>
<reference evidence="14 16" key="1">
    <citation type="submission" date="2016-02" db="EMBL/GenBank/DDBJ databases">
        <authorList>
            <person name="Holder M.E."/>
            <person name="Ajami N.J."/>
            <person name="Petrosino J.F."/>
        </authorList>
    </citation>
    <scope>NUCLEOTIDE SEQUENCE [LARGE SCALE GENOMIC DNA]</scope>
    <source>
        <strain evidence="14 16">CCUG 32990</strain>
    </source>
</reference>
<dbReference type="CDD" id="cd00158">
    <property type="entry name" value="RHOD"/>
    <property type="match status" value="1"/>
</dbReference>
<comment type="function">
    <text evidence="6">Catalyzes the adenylation by ATP of the carboxyl group of the C-terminal glycine of sulfur carrier protein MoaD.</text>
</comment>
<evidence type="ECO:0000256" key="10">
    <source>
        <dbReference type="ARBA" id="ARBA00075110"/>
    </source>
</evidence>
<evidence type="ECO:0000259" key="13">
    <source>
        <dbReference type="PROSITE" id="PS50206"/>
    </source>
</evidence>
<dbReference type="PANTHER" id="PTHR10953:SF102">
    <property type="entry name" value="ADENYLYLTRANSFERASE AND SULFURTRANSFERASE MOCS3"/>
    <property type="match status" value="1"/>
</dbReference>
<dbReference type="Proteomes" id="UP000215539">
    <property type="component" value="Chromosome 1"/>
</dbReference>
<dbReference type="GO" id="GO:0061605">
    <property type="term" value="F:molybdopterin-synthase adenylyltransferase activity"/>
    <property type="evidence" value="ECO:0007669"/>
    <property type="project" value="UniProtKB-EC"/>
</dbReference>
<comment type="similarity">
    <text evidence="1">Belongs to the HesA/MoeB/ThiF family.</text>
</comment>
<dbReference type="RefSeq" id="WP_066428503.1">
    <property type="nucleotide sequence ID" value="NZ_CP014227.1"/>
</dbReference>
<keyword evidence="16" id="KW-1185">Reference proteome</keyword>
<comment type="catalytic activity">
    <reaction evidence="5">
        <text>[molybdopterin-synthase sulfur-carrier protein]-C-terminal Gly-Gly + ATP + H(+) = [molybdopterin-synthase sulfur-carrier protein]-C-terminal Gly-Gly-AMP + diphosphate</text>
        <dbReference type="Rhea" id="RHEA:43616"/>
        <dbReference type="Rhea" id="RHEA-COMP:12159"/>
        <dbReference type="Rhea" id="RHEA-COMP:12202"/>
        <dbReference type="ChEBI" id="CHEBI:15378"/>
        <dbReference type="ChEBI" id="CHEBI:30616"/>
        <dbReference type="ChEBI" id="CHEBI:33019"/>
        <dbReference type="ChEBI" id="CHEBI:90618"/>
        <dbReference type="ChEBI" id="CHEBI:90778"/>
        <dbReference type="EC" id="2.7.7.80"/>
    </reaction>
</comment>
<dbReference type="Pfam" id="PF00899">
    <property type="entry name" value="ThiF"/>
    <property type="match status" value="1"/>
</dbReference>
<dbReference type="CDD" id="cd00757">
    <property type="entry name" value="ThiF_MoeB_HesA_family"/>
    <property type="match status" value="1"/>
</dbReference>
<keyword evidence="15" id="KW-0548">Nucleotidyltransferase</keyword>
<feature type="domain" description="Rhodanese" evidence="13">
    <location>
        <begin position="279"/>
        <end position="363"/>
    </location>
</feature>
<dbReference type="AlphaFoldDB" id="A0AAX2H0L9"/>
<dbReference type="GO" id="GO:0004792">
    <property type="term" value="F:thiosulfate-cyanide sulfurtransferase activity"/>
    <property type="evidence" value="ECO:0007669"/>
    <property type="project" value="TreeGrafter"/>
</dbReference>
<evidence type="ECO:0000256" key="2">
    <source>
        <dbReference type="ARBA" id="ARBA00022679"/>
    </source>
</evidence>
<dbReference type="InterPro" id="IPR045886">
    <property type="entry name" value="ThiF/MoeB/HesA"/>
</dbReference>
<dbReference type="EMBL" id="CP014227">
    <property type="protein sequence ID" value="AMD84738.1"/>
    <property type="molecule type" value="Genomic_DNA"/>
</dbReference>
<evidence type="ECO:0000256" key="4">
    <source>
        <dbReference type="ARBA" id="ARBA00022840"/>
    </source>
</evidence>
<evidence type="ECO:0000313" key="16">
    <source>
        <dbReference type="Proteomes" id="UP000065822"/>
    </source>
</evidence>
<dbReference type="GO" id="GO:0008641">
    <property type="term" value="F:ubiquitin-like modifier activating enzyme activity"/>
    <property type="evidence" value="ECO:0007669"/>
    <property type="project" value="InterPro"/>
</dbReference>
<evidence type="ECO:0000256" key="1">
    <source>
        <dbReference type="ARBA" id="ARBA00009919"/>
    </source>
</evidence>
<evidence type="ECO:0000313" key="15">
    <source>
        <dbReference type="EMBL" id="SNV07963.1"/>
    </source>
</evidence>
<dbReference type="EMBL" id="LT906449">
    <property type="protein sequence ID" value="SNV07963.1"/>
    <property type="molecule type" value="Genomic_DNA"/>
</dbReference>
<evidence type="ECO:0000313" key="17">
    <source>
        <dbReference type="Proteomes" id="UP000215539"/>
    </source>
</evidence>
<evidence type="ECO:0000256" key="6">
    <source>
        <dbReference type="ARBA" id="ARBA00055169"/>
    </source>
</evidence>
<evidence type="ECO:0000256" key="8">
    <source>
        <dbReference type="ARBA" id="ARBA00066884"/>
    </source>
</evidence>
<protein>
    <recommendedName>
        <fullName evidence="9">Molybdopterin-synthase adenylyltransferase</fullName>
        <ecNumber evidence="8">2.7.7.80</ecNumber>
    </recommendedName>
    <alternativeName>
        <fullName evidence="12">MoaD protein adenylase</fullName>
    </alternativeName>
    <alternativeName>
        <fullName evidence="10">Molybdopterin-converting factor subunit 1 adenylase</fullName>
    </alternativeName>
    <alternativeName>
        <fullName evidence="11">Sulfur carrier protein MoaD adenylyltransferase</fullName>
    </alternativeName>
</protein>